<dbReference type="Pfam" id="PF00339">
    <property type="entry name" value="Arrestin_N"/>
    <property type="match status" value="1"/>
</dbReference>
<sequence length="451" mass="50656">MKRNIISESWFKRRPRISIDLNGQKEGSGSSYTTSDRIEGTATIIADRDTTFDNIKITFEGTTRVYIERPASCPRGRDLAVLHNFLRIQHPLDTALLPNERVFRKGQPVTIPFSFTIPDHLPSQSCEHPVDHDHVHQTHTRIPPTLKPSGIVSSDKSQINDLSPTMCRIDYFVKVTVQRESVVEPLAARIKKVHLVPVHDDELPLVVCVDRKDYCWWKEAEIRRGMLRDKVGVLQMVASQPGSMFVTPGCRASEVVSSVVTVHLRFDPVGDEPPPLLKCLRSKLKASTFYASSPWTNIPSDSTMPRPRIDPGLFERVIPVSSHCVASVKWTKHELDGGRHPNDPDTVLCPRGPKNAAVYYTACLVVPITLPQNRTFVPTFNSCFISRTYTLEIELCYHTTYVSMPTAVKVKVPLHIASSRRPKHDSFDLAISSLPKGLTAQEPVLSVIPEY</sequence>
<dbReference type="AlphaFoldDB" id="A0A5N7AXM7"/>
<organism evidence="2 3">
    <name type="scientific">Aspergillus bertholletiae</name>
    <dbReference type="NCBI Taxonomy" id="1226010"/>
    <lineage>
        <taxon>Eukaryota</taxon>
        <taxon>Fungi</taxon>
        <taxon>Dikarya</taxon>
        <taxon>Ascomycota</taxon>
        <taxon>Pezizomycotina</taxon>
        <taxon>Eurotiomycetes</taxon>
        <taxon>Eurotiomycetidae</taxon>
        <taxon>Eurotiales</taxon>
        <taxon>Aspergillaceae</taxon>
        <taxon>Aspergillus</taxon>
        <taxon>Aspergillus subgen. Circumdati</taxon>
    </lineage>
</organism>
<dbReference type="InterPro" id="IPR014752">
    <property type="entry name" value="Arrestin-like_C"/>
</dbReference>
<protein>
    <recommendedName>
        <fullName evidence="1">Arrestin-like N-terminal domain-containing protein</fullName>
    </recommendedName>
</protein>
<evidence type="ECO:0000313" key="3">
    <source>
        <dbReference type="Proteomes" id="UP000326198"/>
    </source>
</evidence>
<dbReference type="InterPro" id="IPR011021">
    <property type="entry name" value="Arrestin-like_N"/>
</dbReference>
<dbReference type="Proteomes" id="UP000326198">
    <property type="component" value="Unassembled WGS sequence"/>
</dbReference>
<dbReference type="Gene3D" id="2.60.40.640">
    <property type="match status" value="1"/>
</dbReference>
<dbReference type="EMBL" id="ML736280">
    <property type="protein sequence ID" value="KAE8374592.1"/>
    <property type="molecule type" value="Genomic_DNA"/>
</dbReference>
<name>A0A5N7AXM7_9EURO</name>
<dbReference type="InterPro" id="IPR039634">
    <property type="entry name" value="Bul1-like"/>
</dbReference>
<gene>
    <name evidence="2" type="ORF">BDV26DRAFT_35343</name>
</gene>
<dbReference type="OrthoDB" id="2283785at2759"/>
<feature type="domain" description="Arrestin-like N-terminal" evidence="1">
    <location>
        <begin position="31"/>
        <end position="193"/>
    </location>
</feature>
<evidence type="ECO:0000313" key="2">
    <source>
        <dbReference type="EMBL" id="KAE8374592.1"/>
    </source>
</evidence>
<proteinExistence type="predicted"/>
<reference evidence="2 3" key="1">
    <citation type="submission" date="2019-04" db="EMBL/GenBank/DDBJ databases">
        <title>Friends and foes A comparative genomics studyof 23 Aspergillus species from section Flavi.</title>
        <authorList>
            <consortium name="DOE Joint Genome Institute"/>
            <person name="Kjaerbolling I."/>
            <person name="Vesth T."/>
            <person name="Frisvad J.C."/>
            <person name="Nybo J.L."/>
            <person name="Theobald S."/>
            <person name="Kildgaard S."/>
            <person name="Isbrandt T."/>
            <person name="Kuo A."/>
            <person name="Sato A."/>
            <person name="Lyhne E.K."/>
            <person name="Kogle M.E."/>
            <person name="Wiebenga A."/>
            <person name="Kun R.S."/>
            <person name="Lubbers R.J."/>
            <person name="Makela M.R."/>
            <person name="Barry K."/>
            <person name="Chovatia M."/>
            <person name="Clum A."/>
            <person name="Daum C."/>
            <person name="Haridas S."/>
            <person name="He G."/>
            <person name="LaButti K."/>
            <person name="Lipzen A."/>
            <person name="Mondo S."/>
            <person name="Riley R."/>
            <person name="Salamov A."/>
            <person name="Simmons B.A."/>
            <person name="Magnuson J.K."/>
            <person name="Henrissat B."/>
            <person name="Mortensen U.H."/>
            <person name="Larsen T.O."/>
            <person name="Devries R.P."/>
            <person name="Grigoriev I.V."/>
            <person name="Machida M."/>
            <person name="Baker S.E."/>
            <person name="Andersen M.R."/>
        </authorList>
    </citation>
    <scope>NUCLEOTIDE SEQUENCE [LARGE SCALE GENOMIC DNA]</scope>
    <source>
        <strain evidence="2 3">IBT 29228</strain>
    </source>
</reference>
<evidence type="ECO:0000259" key="1">
    <source>
        <dbReference type="Pfam" id="PF00339"/>
    </source>
</evidence>
<dbReference type="PANTHER" id="PTHR31904:SF1">
    <property type="entry name" value="BYPASS OF STOP CODON PROTEIN 5-RELATED"/>
    <property type="match status" value="1"/>
</dbReference>
<dbReference type="PANTHER" id="PTHR31904">
    <property type="entry name" value="BYPASS OF STOP CODON PROTEIN 5-RELATED"/>
    <property type="match status" value="1"/>
</dbReference>
<keyword evidence="3" id="KW-1185">Reference proteome</keyword>
<accession>A0A5N7AXM7</accession>